<dbReference type="PANTHER" id="PTHR24320:SF283">
    <property type="entry name" value="RETINOL DEHYDROGENASE 11"/>
    <property type="match status" value="1"/>
</dbReference>
<dbReference type="SUPFAM" id="SSF51735">
    <property type="entry name" value="NAD(P)-binding Rossmann-fold domains"/>
    <property type="match status" value="1"/>
</dbReference>
<dbReference type="Proteomes" id="UP001362999">
    <property type="component" value="Unassembled WGS sequence"/>
</dbReference>
<evidence type="ECO:0000256" key="1">
    <source>
        <dbReference type="ARBA" id="ARBA00006484"/>
    </source>
</evidence>
<dbReference type="EMBL" id="JAWWNJ010000003">
    <property type="protein sequence ID" value="KAK7060037.1"/>
    <property type="molecule type" value="Genomic_DNA"/>
</dbReference>
<accession>A0AAW0E7H8</accession>
<evidence type="ECO:0000313" key="3">
    <source>
        <dbReference type="EMBL" id="KAK7060037.1"/>
    </source>
</evidence>
<dbReference type="GO" id="GO:0016491">
    <property type="term" value="F:oxidoreductase activity"/>
    <property type="evidence" value="ECO:0007669"/>
    <property type="project" value="UniProtKB-KW"/>
</dbReference>
<dbReference type="Gene3D" id="3.40.50.720">
    <property type="entry name" value="NAD(P)-binding Rossmann-like Domain"/>
    <property type="match status" value="1"/>
</dbReference>
<reference evidence="3 4" key="1">
    <citation type="journal article" date="2024" name="J Genomics">
        <title>Draft genome sequencing and assembly of Favolaschia claudopus CIRM-BRFM 2984 isolated from oak limbs.</title>
        <authorList>
            <person name="Navarro D."/>
            <person name="Drula E."/>
            <person name="Chaduli D."/>
            <person name="Cazenave R."/>
            <person name="Ahrendt S."/>
            <person name="Wang J."/>
            <person name="Lipzen A."/>
            <person name="Daum C."/>
            <person name="Barry K."/>
            <person name="Grigoriev I.V."/>
            <person name="Favel A."/>
            <person name="Rosso M.N."/>
            <person name="Martin F."/>
        </authorList>
    </citation>
    <scope>NUCLEOTIDE SEQUENCE [LARGE SCALE GENOMIC DNA]</scope>
    <source>
        <strain evidence="3 4">CIRM-BRFM 2984</strain>
    </source>
</reference>
<keyword evidence="2" id="KW-0560">Oxidoreductase</keyword>
<keyword evidence="4" id="KW-1185">Reference proteome</keyword>
<gene>
    <name evidence="3" type="ORF">R3P38DRAFT_3524295</name>
</gene>
<name>A0AAW0E7H8_9AGAR</name>
<proteinExistence type="inferred from homology"/>
<evidence type="ECO:0000256" key="2">
    <source>
        <dbReference type="ARBA" id="ARBA00023002"/>
    </source>
</evidence>
<dbReference type="PANTHER" id="PTHR24320">
    <property type="entry name" value="RETINOL DEHYDROGENASE"/>
    <property type="match status" value="1"/>
</dbReference>
<comment type="similarity">
    <text evidence="1">Belongs to the short-chain dehydrogenases/reductases (SDR) family.</text>
</comment>
<dbReference type="Pfam" id="PF00106">
    <property type="entry name" value="adh_short"/>
    <property type="match status" value="1"/>
</dbReference>
<sequence length="345" mass="36770">MSPPSQIFTPESTAEEVASVLSEEIKGKNVLITGTSLNGIGFETARAIARHANLVVITGYSAERLKLSEDGIKKSVPTANIRRLTLDLSSLDGVRKAAAEVNAYPEPIHVLIHNAAAAIGPFKLTVDNLESQMATDHIGPFLLTKLLLNKLRSSGSPSFTPRVIFVSGAAHAYSPGISLSRITDPSAEGYTNFGAYWDAKCANILTASELARRGRGMINAFSIHPGFIFSNFVQKDGAVSELQASGILTPDGLPNTEKYAWKTIEQGAATSVAAAFDPSISDKSGSYLVDCKISNESIAPHAADPVRNLLGAFDASQSDPVAYGQETAAKLWSLTEKIIDEEFVF</sequence>
<dbReference type="InterPro" id="IPR036291">
    <property type="entry name" value="NAD(P)-bd_dom_sf"/>
</dbReference>
<evidence type="ECO:0000313" key="4">
    <source>
        <dbReference type="Proteomes" id="UP001362999"/>
    </source>
</evidence>
<comment type="caution">
    <text evidence="3">The sequence shown here is derived from an EMBL/GenBank/DDBJ whole genome shotgun (WGS) entry which is preliminary data.</text>
</comment>
<organism evidence="3 4">
    <name type="scientific">Favolaschia claudopus</name>
    <dbReference type="NCBI Taxonomy" id="2862362"/>
    <lineage>
        <taxon>Eukaryota</taxon>
        <taxon>Fungi</taxon>
        <taxon>Dikarya</taxon>
        <taxon>Basidiomycota</taxon>
        <taxon>Agaricomycotina</taxon>
        <taxon>Agaricomycetes</taxon>
        <taxon>Agaricomycetidae</taxon>
        <taxon>Agaricales</taxon>
        <taxon>Marasmiineae</taxon>
        <taxon>Mycenaceae</taxon>
        <taxon>Favolaschia</taxon>
    </lineage>
</organism>
<dbReference type="AlphaFoldDB" id="A0AAW0E7H8"/>
<protein>
    <submittedName>
        <fullName evidence="3">Short-chain dehydrogenase/reductase family protein</fullName>
    </submittedName>
</protein>
<dbReference type="InterPro" id="IPR002347">
    <property type="entry name" value="SDR_fam"/>
</dbReference>